<dbReference type="Gene3D" id="3.20.20.100">
    <property type="entry name" value="NADP-dependent oxidoreductase domain"/>
    <property type="match status" value="1"/>
</dbReference>
<evidence type="ECO:0000259" key="1">
    <source>
        <dbReference type="Pfam" id="PF00248"/>
    </source>
</evidence>
<dbReference type="EMBL" id="CAJVPS010009323">
    <property type="protein sequence ID" value="CAG8649266.1"/>
    <property type="molecule type" value="Genomic_DNA"/>
</dbReference>
<evidence type="ECO:0000313" key="3">
    <source>
        <dbReference type="Proteomes" id="UP000789508"/>
    </source>
</evidence>
<dbReference type="Pfam" id="PF00248">
    <property type="entry name" value="Aldo_ket_red"/>
    <property type="match status" value="1"/>
</dbReference>
<dbReference type="GO" id="GO:0016491">
    <property type="term" value="F:oxidoreductase activity"/>
    <property type="evidence" value="ECO:0007669"/>
    <property type="project" value="InterPro"/>
</dbReference>
<dbReference type="PANTHER" id="PTHR11732">
    <property type="entry name" value="ALDO/KETO REDUCTASE"/>
    <property type="match status" value="1"/>
</dbReference>
<dbReference type="Proteomes" id="UP000789508">
    <property type="component" value="Unassembled WGS sequence"/>
</dbReference>
<dbReference type="SUPFAM" id="SSF51430">
    <property type="entry name" value="NAD(P)-linked oxidoreductase"/>
    <property type="match status" value="1"/>
</dbReference>
<keyword evidence="3" id="KW-1185">Reference proteome</keyword>
<proteinExistence type="predicted"/>
<comment type="caution">
    <text evidence="2">The sequence shown here is derived from an EMBL/GenBank/DDBJ whole genome shotgun (WGS) entry which is preliminary data.</text>
</comment>
<gene>
    <name evidence="2" type="ORF">ALEPTO_LOCUS9958</name>
</gene>
<evidence type="ECO:0000313" key="2">
    <source>
        <dbReference type="EMBL" id="CAG8649266.1"/>
    </source>
</evidence>
<feature type="domain" description="NADP-dependent oxidoreductase" evidence="1">
    <location>
        <begin position="21"/>
        <end position="168"/>
    </location>
</feature>
<accession>A0A9N9DR11</accession>
<organism evidence="2 3">
    <name type="scientific">Ambispora leptoticha</name>
    <dbReference type="NCBI Taxonomy" id="144679"/>
    <lineage>
        <taxon>Eukaryota</taxon>
        <taxon>Fungi</taxon>
        <taxon>Fungi incertae sedis</taxon>
        <taxon>Mucoromycota</taxon>
        <taxon>Glomeromycotina</taxon>
        <taxon>Glomeromycetes</taxon>
        <taxon>Archaeosporales</taxon>
        <taxon>Ambisporaceae</taxon>
        <taxon>Ambispora</taxon>
    </lineage>
</organism>
<dbReference type="PRINTS" id="PR00069">
    <property type="entry name" value="ALDKETRDTASE"/>
</dbReference>
<protein>
    <submittedName>
        <fullName evidence="2">10915_t:CDS:1</fullName>
    </submittedName>
</protein>
<sequence length="186" mass="20963">QNKENLDSTSSKPKTPVEIDDSIDFVDTYHAMESLLESGKVKAIGVANFGIKRLEKLLKKAKIPPAVNQVEMHPYLPQDDLLKFCNSKKIHVTAYSPFGVAGSALRTDEVINQIAKKNEKTIQQVLSSWAVKRGTSVVAAGINNSLAEKVYQDFALSDEDFTKINKLSESKQERYITRKNWDFEWD</sequence>
<dbReference type="InterPro" id="IPR023210">
    <property type="entry name" value="NADP_OxRdtase_dom"/>
</dbReference>
<reference evidence="2" key="1">
    <citation type="submission" date="2021-06" db="EMBL/GenBank/DDBJ databases">
        <authorList>
            <person name="Kallberg Y."/>
            <person name="Tangrot J."/>
            <person name="Rosling A."/>
        </authorList>
    </citation>
    <scope>NUCLEOTIDE SEQUENCE</scope>
    <source>
        <strain evidence="2">FL130A</strain>
    </source>
</reference>
<dbReference type="InterPro" id="IPR036812">
    <property type="entry name" value="NAD(P)_OxRdtase_dom_sf"/>
</dbReference>
<dbReference type="AlphaFoldDB" id="A0A9N9DR11"/>
<name>A0A9N9DR11_9GLOM</name>
<dbReference type="OrthoDB" id="416253at2759"/>
<dbReference type="InterPro" id="IPR020471">
    <property type="entry name" value="AKR"/>
</dbReference>
<feature type="non-terminal residue" evidence="2">
    <location>
        <position position="1"/>
    </location>
</feature>